<dbReference type="Proteomes" id="UP000504637">
    <property type="component" value="Unplaced"/>
</dbReference>
<reference evidence="3" key="2">
    <citation type="submission" date="2020-04" db="EMBL/GenBank/DDBJ databases">
        <authorList>
            <consortium name="NCBI Genome Project"/>
        </authorList>
    </citation>
    <scope>NUCLEOTIDE SEQUENCE</scope>
    <source>
        <strain evidence="3">CBS 342.82</strain>
    </source>
</reference>
<organism evidence="3">
    <name type="scientific">Dissoconium aciculare CBS 342.82</name>
    <dbReference type="NCBI Taxonomy" id="1314786"/>
    <lineage>
        <taxon>Eukaryota</taxon>
        <taxon>Fungi</taxon>
        <taxon>Dikarya</taxon>
        <taxon>Ascomycota</taxon>
        <taxon>Pezizomycotina</taxon>
        <taxon>Dothideomycetes</taxon>
        <taxon>Dothideomycetidae</taxon>
        <taxon>Mycosphaerellales</taxon>
        <taxon>Dissoconiaceae</taxon>
        <taxon>Dissoconium</taxon>
    </lineage>
</organism>
<dbReference type="AlphaFoldDB" id="A0A6J3LYX1"/>
<name>A0A6J3LYX1_9PEZI</name>
<feature type="compositionally biased region" description="Basic and acidic residues" evidence="1">
    <location>
        <begin position="83"/>
        <end position="128"/>
    </location>
</feature>
<accession>A0A6J3LYX1</accession>
<dbReference type="RefSeq" id="XP_033457992.1">
    <property type="nucleotide sequence ID" value="XM_033601663.1"/>
</dbReference>
<dbReference type="OrthoDB" id="5386823at2759"/>
<keyword evidence="2" id="KW-1185">Reference proteome</keyword>
<proteinExistence type="predicted"/>
<feature type="region of interest" description="Disordered" evidence="1">
    <location>
        <begin position="1"/>
        <end position="128"/>
    </location>
</feature>
<reference evidence="3" key="1">
    <citation type="submission" date="2020-01" db="EMBL/GenBank/DDBJ databases">
        <authorList>
            <consortium name="DOE Joint Genome Institute"/>
            <person name="Haridas S."/>
            <person name="Albert R."/>
            <person name="Binder M."/>
            <person name="Bloem J."/>
            <person name="Labutti K."/>
            <person name="Salamov A."/>
            <person name="Andreopoulos B."/>
            <person name="Baker S.E."/>
            <person name="Barry K."/>
            <person name="Bills G."/>
            <person name="Bluhm B.H."/>
            <person name="Cannon C."/>
            <person name="Castanera R."/>
            <person name="Culley D.E."/>
            <person name="Daum C."/>
            <person name="Ezra D."/>
            <person name="Gonzalez J.B."/>
            <person name="Henrissat B."/>
            <person name="Kuo A."/>
            <person name="Liang C."/>
            <person name="Lipzen A."/>
            <person name="Lutzoni F."/>
            <person name="Magnuson J."/>
            <person name="Mondo S."/>
            <person name="Nolan M."/>
            <person name="Ohm R."/>
            <person name="Pangilinan J."/>
            <person name="Park H.-J."/>
            <person name="Ramirez L."/>
            <person name="Alfaro M."/>
            <person name="Sun H."/>
            <person name="Tritt A."/>
            <person name="Yoshinaga Y."/>
            <person name="Zwiers L.-H."/>
            <person name="Turgeon B.G."/>
            <person name="Goodwin S.B."/>
            <person name="Spatafora J.W."/>
            <person name="Crous P.W."/>
            <person name="Grigoriev I.V."/>
        </authorList>
    </citation>
    <scope>NUCLEOTIDE SEQUENCE</scope>
    <source>
        <strain evidence="3">CBS 342.82</strain>
    </source>
</reference>
<protein>
    <submittedName>
        <fullName evidence="3">Uncharacterized protein</fullName>
    </submittedName>
</protein>
<evidence type="ECO:0000256" key="1">
    <source>
        <dbReference type="SAM" id="MobiDB-lite"/>
    </source>
</evidence>
<evidence type="ECO:0000313" key="3">
    <source>
        <dbReference type="RefSeq" id="XP_033457992.1"/>
    </source>
</evidence>
<feature type="compositionally biased region" description="Basic and acidic residues" evidence="1">
    <location>
        <begin position="42"/>
        <end position="63"/>
    </location>
</feature>
<evidence type="ECO:0000313" key="2">
    <source>
        <dbReference type="Proteomes" id="UP000504637"/>
    </source>
</evidence>
<dbReference type="GeneID" id="54359463"/>
<gene>
    <name evidence="3" type="ORF">K489DRAFT_322987</name>
</gene>
<reference evidence="3" key="3">
    <citation type="submission" date="2025-08" db="UniProtKB">
        <authorList>
            <consortium name="RefSeq"/>
        </authorList>
    </citation>
    <scope>IDENTIFICATION</scope>
    <source>
        <strain evidence="3">CBS 342.82</strain>
    </source>
</reference>
<sequence length="128" mass="13880">MSTNLMDTEPGGEQTQYEGEASHVQPHKKSGGQLGQAETTEDPSKTQDHVQDQHRTGERKAENMRYGQAISEQGVGGMTTTQEHLHGDVLQEESHSGEVGKKGTMDSAHAREVSGYEGEKDMDNNIGA</sequence>